<dbReference type="RefSeq" id="WP_425308550.1">
    <property type="nucleotide sequence ID" value="NZ_CP154795.1"/>
</dbReference>
<dbReference type="Pfam" id="PF00753">
    <property type="entry name" value="Lactamase_B"/>
    <property type="match status" value="1"/>
</dbReference>
<protein>
    <submittedName>
        <fullName evidence="3">MBL fold metallo-hydrolase</fullName>
    </submittedName>
</protein>
<gene>
    <name evidence="3" type="ORF">AADG42_07245</name>
</gene>
<dbReference type="PANTHER" id="PTHR42951:SF4">
    <property type="entry name" value="ACYL-COENZYME A THIOESTERASE MBLAC2"/>
    <property type="match status" value="1"/>
</dbReference>
<sequence length="290" mass="31316">MNSPSESTHRSADQTPAGPEGPWQEVAPGIYRLVAEPDAVTIGLIVGETGALLVDCGSTPEQGARLRESVAAVTDVPLVGVAVTHEHRDHWFGLAAFDDLESWGHEMLEHRISDAGVLREAEGLGLTPEELRLPKNMFSIAAAVNLGNRLVEIVHLGHAHTLTDAVVHVPDAGVLFAGDLVELPHPLMEPESSPRGWPATLNMIIGMVKPDTIVVPGHGDVTDRETVVQQLGALAQLPYEAERLVREGVRFDEAEAKGEWLLPWDRISEGVRTAYAEMTTEGVRPHLPLA</sequence>
<reference evidence="3 4" key="1">
    <citation type="submission" date="2024-04" db="EMBL/GenBank/DDBJ databases">
        <title>Isolation of an actinomycete strain from pig manure.</title>
        <authorList>
            <person name="Gong T."/>
            <person name="Yu Z."/>
            <person name="An M."/>
            <person name="Wei C."/>
            <person name="Yang W."/>
            <person name="Liu L."/>
        </authorList>
    </citation>
    <scope>NUCLEOTIDE SEQUENCE [LARGE SCALE GENOMIC DNA]</scope>
    <source>
        <strain evidence="3 4">ZF39</strain>
    </source>
</reference>
<dbReference type="PANTHER" id="PTHR42951">
    <property type="entry name" value="METALLO-BETA-LACTAMASE DOMAIN-CONTAINING"/>
    <property type="match status" value="1"/>
</dbReference>
<proteinExistence type="predicted"/>
<organism evidence="3 4">
    <name type="scientific">Ammonicoccus fulvus</name>
    <dbReference type="NCBI Taxonomy" id="3138240"/>
    <lineage>
        <taxon>Bacteria</taxon>
        <taxon>Bacillati</taxon>
        <taxon>Actinomycetota</taxon>
        <taxon>Actinomycetes</taxon>
        <taxon>Propionibacteriales</taxon>
        <taxon>Propionibacteriaceae</taxon>
        <taxon>Ammonicoccus</taxon>
    </lineage>
</organism>
<evidence type="ECO:0000256" key="1">
    <source>
        <dbReference type="SAM" id="MobiDB-lite"/>
    </source>
</evidence>
<dbReference type="InterPro" id="IPR036866">
    <property type="entry name" value="RibonucZ/Hydroxyglut_hydro"/>
</dbReference>
<feature type="domain" description="Metallo-beta-lactamase" evidence="2">
    <location>
        <begin position="39"/>
        <end position="218"/>
    </location>
</feature>
<evidence type="ECO:0000313" key="3">
    <source>
        <dbReference type="EMBL" id="XAN07097.1"/>
    </source>
</evidence>
<dbReference type="SMART" id="SM00849">
    <property type="entry name" value="Lactamase_B"/>
    <property type="match status" value="1"/>
</dbReference>
<keyword evidence="4" id="KW-1185">Reference proteome</keyword>
<dbReference type="SUPFAM" id="SSF56281">
    <property type="entry name" value="Metallo-hydrolase/oxidoreductase"/>
    <property type="match status" value="1"/>
</dbReference>
<dbReference type="Gene3D" id="3.60.15.10">
    <property type="entry name" value="Ribonuclease Z/Hydroxyacylglutathione hydrolase-like"/>
    <property type="match status" value="1"/>
</dbReference>
<name>A0ABZ3FQF9_9ACTN</name>
<dbReference type="Proteomes" id="UP001442841">
    <property type="component" value="Chromosome"/>
</dbReference>
<evidence type="ECO:0000313" key="4">
    <source>
        <dbReference type="Proteomes" id="UP001442841"/>
    </source>
</evidence>
<accession>A0ABZ3FQF9</accession>
<evidence type="ECO:0000259" key="2">
    <source>
        <dbReference type="SMART" id="SM00849"/>
    </source>
</evidence>
<dbReference type="EMBL" id="CP154795">
    <property type="protein sequence ID" value="XAN07097.1"/>
    <property type="molecule type" value="Genomic_DNA"/>
</dbReference>
<dbReference type="CDD" id="cd16282">
    <property type="entry name" value="metallo-hydrolase-like_MBL-fold"/>
    <property type="match status" value="1"/>
</dbReference>
<feature type="region of interest" description="Disordered" evidence="1">
    <location>
        <begin position="1"/>
        <end position="24"/>
    </location>
</feature>
<dbReference type="InterPro" id="IPR001279">
    <property type="entry name" value="Metallo-B-lactamas"/>
</dbReference>
<dbReference type="InterPro" id="IPR050855">
    <property type="entry name" value="NDM-1-like"/>
</dbReference>